<dbReference type="AlphaFoldDB" id="X1R2T3"/>
<dbReference type="SUPFAM" id="SSF52540">
    <property type="entry name" value="P-loop containing nucleoside triphosphate hydrolases"/>
    <property type="match status" value="1"/>
</dbReference>
<organism evidence="6">
    <name type="scientific">marine sediment metagenome</name>
    <dbReference type="NCBI Taxonomy" id="412755"/>
    <lineage>
        <taxon>unclassified sequences</taxon>
        <taxon>metagenomes</taxon>
        <taxon>ecological metagenomes</taxon>
    </lineage>
</organism>
<gene>
    <name evidence="6" type="ORF">S12H4_15954</name>
</gene>
<dbReference type="Pfam" id="PF22703">
    <property type="entry name" value="Cdc6_lid"/>
    <property type="match status" value="1"/>
</dbReference>
<dbReference type="InterPro" id="IPR036390">
    <property type="entry name" value="WH_DNA-bd_sf"/>
</dbReference>
<dbReference type="InterPro" id="IPR036388">
    <property type="entry name" value="WH-like_DNA-bd_sf"/>
</dbReference>
<comment type="similarity">
    <text evidence="1">Belongs to the CDC6/cdc18 family.</text>
</comment>
<dbReference type="InterPro" id="IPR055237">
    <property type="entry name" value="Cdc6_lid"/>
</dbReference>
<dbReference type="Gene3D" id="3.40.50.300">
    <property type="entry name" value="P-loop containing nucleotide triphosphate hydrolases"/>
    <property type="match status" value="1"/>
</dbReference>
<evidence type="ECO:0000256" key="3">
    <source>
        <dbReference type="ARBA" id="ARBA00022741"/>
    </source>
</evidence>
<name>X1R2T3_9ZZZZ</name>
<accession>X1R2T3</accession>
<dbReference type="PANTHER" id="PTHR10763">
    <property type="entry name" value="CELL DIVISION CONTROL PROTEIN 6-RELATED"/>
    <property type="match status" value="1"/>
</dbReference>
<dbReference type="GO" id="GO:0005524">
    <property type="term" value="F:ATP binding"/>
    <property type="evidence" value="ECO:0007669"/>
    <property type="project" value="UniProtKB-KW"/>
</dbReference>
<keyword evidence="4" id="KW-0067">ATP-binding</keyword>
<dbReference type="Gene3D" id="1.10.10.10">
    <property type="entry name" value="Winged helix-like DNA-binding domain superfamily/Winged helix DNA-binding domain"/>
    <property type="match status" value="1"/>
</dbReference>
<dbReference type="Pfam" id="PF09079">
    <property type="entry name" value="WHD_Cdc6"/>
    <property type="match status" value="1"/>
</dbReference>
<reference evidence="6" key="1">
    <citation type="journal article" date="2014" name="Front. Microbiol.">
        <title>High frequency of phylogenetically diverse reductive dehalogenase-homologous genes in deep subseafloor sedimentary metagenomes.</title>
        <authorList>
            <person name="Kawai M."/>
            <person name="Futagami T."/>
            <person name="Toyoda A."/>
            <person name="Takaki Y."/>
            <person name="Nishi S."/>
            <person name="Hori S."/>
            <person name="Arai W."/>
            <person name="Tsubouchi T."/>
            <person name="Morono Y."/>
            <person name="Uchiyama I."/>
            <person name="Ito T."/>
            <person name="Fujiyama A."/>
            <person name="Inagaki F."/>
            <person name="Takami H."/>
        </authorList>
    </citation>
    <scope>NUCLEOTIDE SEQUENCE</scope>
    <source>
        <strain evidence="6">Expedition CK06-06</strain>
    </source>
</reference>
<sequence length="311" mass="35756">IKYVHVNCRKERTSYKALIKIVRALNKNFPKRGYSPQDLLDIIVDSINNRNLQLLIVLDELGYLINKGGDLIYYLTRINDDSFNSRQRISIIGIARDASCLSNLDVSTMSTLQRNIIKFKNYTKEQLYEILKYRAEISLKENAISNKLIKTISELVYQSGDIRYGLNLLWKSSKIAESQDLKYITMECVRLGNQDIVPFSTLDVLKYMTLQKVIFLLAIIKALKKSGKIQISSLVITNSYLILCENLGIKPRSYSQLWNYLQDFKTENLITVEIKSEAIKGRRALVAVQEISLSKFEEIIINILQSKGIKI</sequence>
<evidence type="ECO:0000256" key="2">
    <source>
        <dbReference type="ARBA" id="ARBA00022705"/>
    </source>
</evidence>
<dbReference type="EMBL" id="BARW01007694">
    <property type="protein sequence ID" value="GAI75037.1"/>
    <property type="molecule type" value="Genomic_DNA"/>
</dbReference>
<proteinExistence type="inferred from homology"/>
<protein>
    <recommendedName>
        <fullName evidence="5">Cdc6 C-terminal domain-containing protein</fullName>
    </recommendedName>
</protein>
<feature type="non-terminal residue" evidence="6">
    <location>
        <position position="1"/>
    </location>
</feature>
<evidence type="ECO:0000256" key="4">
    <source>
        <dbReference type="ARBA" id="ARBA00022840"/>
    </source>
</evidence>
<evidence type="ECO:0000256" key="1">
    <source>
        <dbReference type="ARBA" id="ARBA00006184"/>
    </source>
</evidence>
<comment type="caution">
    <text evidence="6">The sequence shown here is derived from an EMBL/GenBank/DDBJ whole genome shotgun (WGS) entry which is preliminary data.</text>
</comment>
<dbReference type="GO" id="GO:0006260">
    <property type="term" value="P:DNA replication"/>
    <property type="evidence" value="ECO:0007669"/>
    <property type="project" value="UniProtKB-KW"/>
</dbReference>
<dbReference type="InterPro" id="IPR014277">
    <property type="entry name" value="Orc1/Cdc6_arc"/>
</dbReference>
<dbReference type="InterPro" id="IPR015163">
    <property type="entry name" value="Cdc6_C"/>
</dbReference>
<dbReference type="PANTHER" id="PTHR10763:SF31">
    <property type="entry name" value="ORC1-TYPE DNA REPLICATION PROTEIN 2"/>
    <property type="match status" value="1"/>
</dbReference>
<dbReference type="InterPro" id="IPR050311">
    <property type="entry name" value="ORC1/CDC6"/>
</dbReference>
<dbReference type="InterPro" id="IPR027417">
    <property type="entry name" value="P-loop_NTPase"/>
</dbReference>
<dbReference type="SUPFAM" id="SSF46785">
    <property type="entry name" value="Winged helix' DNA-binding domain"/>
    <property type="match status" value="1"/>
</dbReference>
<dbReference type="NCBIfam" id="TIGR02928">
    <property type="entry name" value="orc1/cdc6 family replication initiation protein"/>
    <property type="match status" value="1"/>
</dbReference>
<dbReference type="SMART" id="SM01074">
    <property type="entry name" value="Cdc6_C"/>
    <property type="match status" value="1"/>
</dbReference>
<keyword evidence="2" id="KW-0235">DNA replication</keyword>
<feature type="domain" description="Cdc6 C-terminal" evidence="5">
    <location>
        <begin position="216"/>
        <end position="304"/>
    </location>
</feature>
<evidence type="ECO:0000259" key="5">
    <source>
        <dbReference type="SMART" id="SM01074"/>
    </source>
</evidence>
<keyword evidence="3" id="KW-0547">Nucleotide-binding</keyword>
<evidence type="ECO:0000313" key="6">
    <source>
        <dbReference type="EMBL" id="GAI75037.1"/>
    </source>
</evidence>